<name>A0A1V6XWD2_PENNA</name>
<evidence type="ECO:0000256" key="4">
    <source>
        <dbReference type="SAM" id="MobiDB-lite"/>
    </source>
</evidence>
<proteinExistence type="inferred from homology"/>
<feature type="region of interest" description="Disordered" evidence="4">
    <location>
        <begin position="40"/>
        <end position="60"/>
    </location>
</feature>
<dbReference type="InterPro" id="IPR017853">
    <property type="entry name" value="GH"/>
</dbReference>
<dbReference type="GO" id="GO:0005975">
    <property type="term" value="P:carbohydrate metabolic process"/>
    <property type="evidence" value="ECO:0007669"/>
    <property type="project" value="InterPro"/>
</dbReference>
<dbReference type="GO" id="GO:0004553">
    <property type="term" value="F:hydrolase activity, hydrolyzing O-glycosyl compounds"/>
    <property type="evidence" value="ECO:0007669"/>
    <property type="project" value="InterPro"/>
</dbReference>
<accession>A0A1V6XWD2</accession>
<sequence>MLNFTASDMSRFAPRSDVRRGVEPRLLSIINLQLPRDYNSPLNHTVKTPRTPKMTASYPRPDFQRTSLNWNTLDGPWTFTFDDKDEGLSSQWHKTSLEGKPSHQIIVPYAFQTPASGVNLIEAHEVMWYERHITDIRTPDEKQKGNRLLLRFGAVDYECSVWVNGVLVGGHRGGHVPFDIDVSDALADGATEARLTLRVRDSPYDMTQPRGKQFWGPVPESIFYTPSGGIWLSVWLESVPAMRLLCGSGGTVLRSDDIEGGQLHAKVHVAGRQVGNTAKAEVEVSLGGMSVAKADGELLRDKTFVALDLGIKVTDAAVTDLKAKNQELFGVDGVWSRGVALWAPEHPTLYDITLRLFDAAGRLVDEVQTTTGMRSLSWQNGDGTFRLNGKPYFQMLFLDQGYWPGTGMTPPSSEALKTDIELAQKLGFNGCRKHQKVEDPRFYYWADRMGFLVWGEMANAYEFGTEYIERFTSEWTEAVKRDINHPSLITWTPLNESWGVSALKDNIEQRNHVRTLYYLTKTLDPSRPINDNCGWEHVKTDLTTFHDYSDSAELGAACTGMPAILEPKGGHEIFTKPIYSGYSGSSIVDKGARHTPGAPVICSEFGGVNIAPPKNSAAAGERDWGYTTASDPADFLVRFEKLVMAVVKPGHICGLVWTQLCDIEQEVNGLYTYDRQEKVPTEKVKAIMDAARDHYYHHVASHHSKGFRKLLDQYKHVVQR</sequence>
<dbReference type="Gene3D" id="2.60.40.10">
    <property type="entry name" value="Immunoglobulins"/>
    <property type="match status" value="1"/>
</dbReference>
<evidence type="ECO:0000256" key="1">
    <source>
        <dbReference type="ARBA" id="ARBA00007401"/>
    </source>
</evidence>
<keyword evidence="2" id="KW-0378">Hydrolase</keyword>
<organism evidence="8 9">
    <name type="scientific">Penicillium nalgiovense</name>
    <dbReference type="NCBI Taxonomy" id="60175"/>
    <lineage>
        <taxon>Eukaryota</taxon>
        <taxon>Fungi</taxon>
        <taxon>Dikarya</taxon>
        <taxon>Ascomycota</taxon>
        <taxon>Pezizomycotina</taxon>
        <taxon>Eurotiomycetes</taxon>
        <taxon>Eurotiomycetidae</taxon>
        <taxon>Eurotiales</taxon>
        <taxon>Aspergillaceae</taxon>
        <taxon>Penicillium</taxon>
    </lineage>
</organism>
<evidence type="ECO:0000259" key="5">
    <source>
        <dbReference type="Pfam" id="PF00703"/>
    </source>
</evidence>
<evidence type="ECO:0000313" key="9">
    <source>
        <dbReference type="Proteomes" id="UP000191691"/>
    </source>
</evidence>
<evidence type="ECO:0000256" key="2">
    <source>
        <dbReference type="ARBA" id="ARBA00022801"/>
    </source>
</evidence>
<dbReference type="InterPro" id="IPR036156">
    <property type="entry name" value="Beta-gal/glucu_dom_sf"/>
</dbReference>
<feature type="domain" description="Glycoside hydrolase family 2 catalytic" evidence="6">
    <location>
        <begin position="413"/>
        <end position="530"/>
    </location>
</feature>
<dbReference type="SUPFAM" id="SSF51445">
    <property type="entry name" value="(Trans)glycosidases"/>
    <property type="match status" value="1"/>
</dbReference>
<evidence type="ECO:0000256" key="3">
    <source>
        <dbReference type="ARBA" id="ARBA00023295"/>
    </source>
</evidence>
<dbReference type="InterPro" id="IPR006102">
    <property type="entry name" value="Ig-like_GH2"/>
</dbReference>
<dbReference type="InterPro" id="IPR013783">
    <property type="entry name" value="Ig-like_fold"/>
</dbReference>
<keyword evidence="9" id="KW-1185">Reference proteome</keyword>
<dbReference type="InterPro" id="IPR006103">
    <property type="entry name" value="Glyco_hydro_2_cat"/>
</dbReference>
<dbReference type="Pfam" id="PF02837">
    <property type="entry name" value="Glyco_hydro_2_N"/>
    <property type="match status" value="1"/>
</dbReference>
<dbReference type="SUPFAM" id="SSF49303">
    <property type="entry name" value="beta-Galactosidase/glucuronidase domain"/>
    <property type="match status" value="1"/>
</dbReference>
<dbReference type="Gene3D" id="3.20.20.80">
    <property type="entry name" value="Glycosidases"/>
    <property type="match status" value="1"/>
</dbReference>
<gene>
    <name evidence="8" type="ORF">PENNAL_c0051G10768</name>
</gene>
<reference evidence="9" key="1">
    <citation type="journal article" date="2017" name="Nat. Microbiol.">
        <title>Global analysis of biosynthetic gene clusters reveals vast potential of secondary metabolite production in Penicillium species.</title>
        <authorList>
            <person name="Nielsen J.C."/>
            <person name="Grijseels S."/>
            <person name="Prigent S."/>
            <person name="Ji B."/>
            <person name="Dainat J."/>
            <person name="Nielsen K.F."/>
            <person name="Frisvad J.C."/>
            <person name="Workman M."/>
            <person name="Nielsen J."/>
        </authorList>
    </citation>
    <scope>NUCLEOTIDE SEQUENCE [LARGE SCALE GENOMIC DNA]</scope>
    <source>
        <strain evidence="9">IBT 13039</strain>
    </source>
</reference>
<comment type="similarity">
    <text evidence="1">Belongs to the glycosyl hydrolase 2 family.</text>
</comment>
<dbReference type="Pfam" id="PF00703">
    <property type="entry name" value="Glyco_hydro_2"/>
    <property type="match status" value="1"/>
</dbReference>
<dbReference type="PANTHER" id="PTHR42732">
    <property type="entry name" value="BETA-GALACTOSIDASE"/>
    <property type="match status" value="1"/>
</dbReference>
<evidence type="ECO:0000259" key="6">
    <source>
        <dbReference type="Pfam" id="PF02836"/>
    </source>
</evidence>
<dbReference type="STRING" id="60175.A0A1V6XWD2"/>
<dbReference type="OMA" id="LWAPEHP"/>
<keyword evidence="3" id="KW-0326">Glycosidase</keyword>
<comment type="caution">
    <text evidence="8">The sequence shown here is derived from an EMBL/GenBank/DDBJ whole genome shotgun (WGS) entry which is preliminary data.</text>
</comment>
<dbReference type="SUPFAM" id="SSF49785">
    <property type="entry name" value="Galactose-binding domain-like"/>
    <property type="match status" value="1"/>
</dbReference>
<dbReference type="UniPathway" id="UPA00280"/>
<feature type="domain" description="Glycoside hydrolase family 2 immunoglobulin-like beta-sandwich" evidence="5">
    <location>
        <begin position="272"/>
        <end position="374"/>
    </location>
</feature>
<dbReference type="InterPro" id="IPR051913">
    <property type="entry name" value="GH2_Domain-Containing"/>
</dbReference>
<dbReference type="Gene3D" id="2.60.120.260">
    <property type="entry name" value="Galactose-binding domain-like"/>
    <property type="match status" value="1"/>
</dbReference>
<dbReference type="Proteomes" id="UP000191691">
    <property type="component" value="Unassembled WGS sequence"/>
</dbReference>
<evidence type="ECO:0008006" key="10">
    <source>
        <dbReference type="Google" id="ProtNLM"/>
    </source>
</evidence>
<feature type="domain" description="Glycosyl hydrolases family 2 sugar binding" evidence="7">
    <location>
        <begin position="72"/>
        <end position="199"/>
    </location>
</feature>
<protein>
    <recommendedName>
        <fullName evidence="10">Beta-galactosidase</fullName>
    </recommendedName>
</protein>
<dbReference type="EMBL" id="MOOB01000051">
    <property type="protein sequence ID" value="OQE79428.1"/>
    <property type="molecule type" value="Genomic_DNA"/>
</dbReference>
<evidence type="ECO:0000313" key="8">
    <source>
        <dbReference type="EMBL" id="OQE79428.1"/>
    </source>
</evidence>
<dbReference type="InterPro" id="IPR008979">
    <property type="entry name" value="Galactose-bd-like_sf"/>
</dbReference>
<dbReference type="Pfam" id="PF02836">
    <property type="entry name" value="Glyco_hydro_2_C"/>
    <property type="match status" value="1"/>
</dbReference>
<dbReference type="PANTHER" id="PTHR42732:SF4">
    <property type="entry name" value="BETA-MANNOSIDASE"/>
    <property type="match status" value="1"/>
</dbReference>
<dbReference type="AlphaFoldDB" id="A0A1V6XWD2"/>
<evidence type="ECO:0000259" key="7">
    <source>
        <dbReference type="Pfam" id="PF02837"/>
    </source>
</evidence>
<dbReference type="InterPro" id="IPR006104">
    <property type="entry name" value="Glyco_hydro_2_N"/>
</dbReference>